<proteinExistence type="predicted"/>
<dbReference type="GO" id="GO:0050830">
    <property type="term" value="P:defense response to Gram-positive bacterium"/>
    <property type="evidence" value="ECO:0007669"/>
    <property type="project" value="UniProtKB-ARBA"/>
</dbReference>
<evidence type="ECO:0000256" key="5">
    <source>
        <dbReference type="ARBA" id="ARBA00022859"/>
    </source>
</evidence>
<dbReference type="GO" id="GO:0019731">
    <property type="term" value="P:antibacterial humoral response"/>
    <property type="evidence" value="ECO:0007669"/>
    <property type="project" value="InterPro"/>
</dbReference>
<dbReference type="GO" id="GO:0005576">
    <property type="term" value="C:extracellular region"/>
    <property type="evidence" value="ECO:0007669"/>
    <property type="project" value="UniProtKB-SubCell"/>
</dbReference>
<dbReference type="GO" id="GO:0045087">
    <property type="term" value="P:innate immune response"/>
    <property type="evidence" value="ECO:0007669"/>
    <property type="project" value="UniProtKB-KW"/>
</dbReference>
<keyword evidence="3" id="KW-0929">Antimicrobial</keyword>
<feature type="signal peptide" evidence="6">
    <location>
        <begin position="1"/>
        <end position="23"/>
    </location>
</feature>
<dbReference type="EMBL" id="OU898279">
    <property type="protein sequence ID" value="CAG9832929.1"/>
    <property type="molecule type" value="Genomic_DNA"/>
</dbReference>
<evidence type="ECO:0000313" key="8">
    <source>
        <dbReference type="Proteomes" id="UP001153709"/>
    </source>
</evidence>
<evidence type="ECO:0000256" key="6">
    <source>
        <dbReference type="SAM" id="SignalP"/>
    </source>
</evidence>
<sequence length="63" mass="7002">MKISFILIFAIILILTLTGEIESKKFWKKVEKVGKNIRKAAKKTLPTIGGYVGIANQIKGVKN</sequence>
<dbReference type="AlphaFoldDB" id="A0A9N9T079"/>
<evidence type="ECO:0000313" key="7">
    <source>
        <dbReference type="EMBL" id="CAG9832929.1"/>
    </source>
</evidence>
<comment type="subcellular location">
    <subcellularLocation>
        <location evidence="1">Secreted</location>
    </subcellularLocation>
</comment>
<evidence type="ECO:0000256" key="4">
    <source>
        <dbReference type="ARBA" id="ARBA00022588"/>
    </source>
</evidence>
<evidence type="ECO:0000256" key="1">
    <source>
        <dbReference type="ARBA" id="ARBA00004613"/>
    </source>
</evidence>
<keyword evidence="2" id="KW-0964">Secreted</keyword>
<gene>
    <name evidence="7" type="ORF">DIABBA_LOCUS6369</name>
</gene>
<keyword evidence="5" id="KW-0391">Immunity</keyword>
<keyword evidence="6" id="KW-0732">Signal</keyword>
<reference evidence="7" key="1">
    <citation type="submission" date="2022-01" db="EMBL/GenBank/DDBJ databases">
        <authorList>
            <person name="King R."/>
        </authorList>
    </citation>
    <scope>NUCLEOTIDE SEQUENCE</scope>
</reference>
<evidence type="ECO:0000256" key="2">
    <source>
        <dbReference type="ARBA" id="ARBA00022525"/>
    </source>
</evidence>
<accession>A0A9N9T079</accession>
<dbReference type="Pfam" id="PF00272">
    <property type="entry name" value="Cecropin"/>
    <property type="match status" value="1"/>
</dbReference>
<organism evidence="7 8">
    <name type="scientific">Diabrotica balteata</name>
    <name type="common">Banded cucumber beetle</name>
    <dbReference type="NCBI Taxonomy" id="107213"/>
    <lineage>
        <taxon>Eukaryota</taxon>
        <taxon>Metazoa</taxon>
        <taxon>Ecdysozoa</taxon>
        <taxon>Arthropoda</taxon>
        <taxon>Hexapoda</taxon>
        <taxon>Insecta</taxon>
        <taxon>Pterygota</taxon>
        <taxon>Neoptera</taxon>
        <taxon>Endopterygota</taxon>
        <taxon>Coleoptera</taxon>
        <taxon>Polyphaga</taxon>
        <taxon>Cucujiformia</taxon>
        <taxon>Chrysomeloidea</taxon>
        <taxon>Chrysomelidae</taxon>
        <taxon>Galerucinae</taxon>
        <taxon>Diabroticina</taxon>
        <taxon>Diabroticites</taxon>
        <taxon>Diabrotica</taxon>
    </lineage>
</organism>
<dbReference type="Proteomes" id="UP001153709">
    <property type="component" value="Chromosome 4"/>
</dbReference>
<protein>
    <submittedName>
        <fullName evidence="7">Uncharacterized protein</fullName>
    </submittedName>
</protein>
<feature type="chain" id="PRO_5040347464" evidence="6">
    <location>
        <begin position="24"/>
        <end position="63"/>
    </location>
</feature>
<evidence type="ECO:0000256" key="3">
    <source>
        <dbReference type="ARBA" id="ARBA00022529"/>
    </source>
</evidence>
<keyword evidence="8" id="KW-1185">Reference proteome</keyword>
<keyword evidence="4" id="KW-0399">Innate immunity</keyword>
<name>A0A9N9T079_DIABA</name>
<dbReference type="InterPro" id="IPR000875">
    <property type="entry name" value="CecC-like"/>
</dbReference>